<gene>
    <name evidence="1" type="ORF">L228DRAFT_244165</name>
</gene>
<protein>
    <submittedName>
        <fullName evidence="1">Uncharacterized protein</fullName>
    </submittedName>
</protein>
<dbReference type="EMBL" id="KV407455">
    <property type="protein sequence ID" value="KZF25349.1"/>
    <property type="molecule type" value="Genomic_DNA"/>
</dbReference>
<evidence type="ECO:0000313" key="1">
    <source>
        <dbReference type="EMBL" id="KZF25349.1"/>
    </source>
</evidence>
<name>A0A165IT37_XYLHT</name>
<dbReference type="GeneID" id="28896993"/>
<dbReference type="OMA" id="RTPQWEA"/>
<organism evidence="1 2">
    <name type="scientific">Xylona heveae (strain CBS 132557 / TC161)</name>
    <dbReference type="NCBI Taxonomy" id="1328760"/>
    <lineage>
        <taxon>Eukaryota</taxon>
        <taxon>Fungi</taxon>
        <taxon>Dikarya</taxon>
        <taxon>Ascomycota</taxon>
        <taxon>Pezizomycotina</taxon>
        <taxon>Xylonomycetes</taxon>
        <taxon>Xylonales</taxon>
        <taxon>Xylonaceae</taxon>
        <taxon>Xylona</taxon>
    </lineage>
</organism>
<dbReference type="AlphaFoldDB" id="A0A165IT37"/>
<keyword evidence="2" id="KW-1185">Reference proteome</keyword>
<accession>A0A165IT37</accession>
<dbReference type="RefSeq" id="XP_018190904.1">
    <property type="nucleotide sequence ID" value="XM_018331856.1"/>
</dbReference>
<dbReference type="InParanoid" id="A0A165IT37"/>
<reference evidence="1 2" key="1">
    <citation type="journal article" date="2016" name="Fungal Biol.">
        <title>The genome of Xylona heveae provides a window into fungal endophytism.</title>
        <authorList>
            <person name="Gazis R."/>
            <person name="Kuo A."/>
            <person name="Riley R."/>
            <person name="LaButti K."/>
            <person name="Lipzen A."/>
            <person name="Lin J."/>
            <person name="Amirebrahimi M."/>
            <person name="Hesse C.N."/>
            <person name="Spatafora J.W."/>
            <person name="Henrissat B."/>
            <person name="Hainaut M."/>
            <person name="Grigoriev I.V."/>
            <person name="Hibbett D.S."/>
        </authorList>
    </citation>
    <scope>NUCLEOTIDE SEQUENCE [LARGE SCALE GENOMIC DNA]</scope>
    <source>
        <strain evidence="1 2">TC161</strain>
    </source>
</reference>
<proteinExistence type="predicted"/>
<dbReference type="Proteomes" id="UP000076632">
    <property type="component" value="Unassembled WGS sequence"/>
</dbReference>
<evidence type="ECO:0000313" key="2">
    <source>
        <dbReference type="Proteomes" id="UP000076632"/>
    </source>
</evidence>
<dbReference type="OrthoDB" id="5429448at2759"/>
<sequence length="439" mass="48598">MARPTPRGLSFTLQPDGTILSAFIENGEIVVQQPLPDRVTLRKWVDTLLEMEETIGCLEDINFDLDVSNQLSLSTTTATTSASPYLMTPDSTTSLMDGYFGSNLEPPSCEQGPYSNMQLQPGNSQWVPTLEASPMATSIANSLVYASQSVNAHRTSGSVQHCCSHATTKHNCPDWSSKRMTRLQNQLSAICNQPTPAMAEHNAQVDGLYNGSYLTVPLHGMSSVQFARALSRLGNVSNTLGFIYGLLSWEIFKREEERIIKEERVSPVLAAKKVNRQMSELLKHPGKAKDWASDGRKAAKLVFGILEGYSTAVRSFALFLLGNSCSLDSMLKIAHFPVIREHFQMSFAQIVAEKQPQWEALAANDYKVFDYAEFLRLRGPPAETGARSDHILMDLNTRNMTPVSPYLEASNTDRHDPILPLPDDLLANPFHYAGIDLDV</sequence>